<dbReference type="SUPFAM" id="SSF48452">
    <property type="entry name" value="TPR-like"/>
    <property type="match status" value="1"/>
</dbReference>
<dbReference type="GO" id="GO:0035556">
    <property type="term" value="P:intracellular signal transduction"/>
    <property type="evidence" value="ECO:0007669"/>
    <property type="project" value="InterPro"/>
</dbReference>
<dbReference type="PROSITE" id="PS50125">
    <property type="entry name" value="GUANYLATE_CYCLASE_2"/>
    <property type="match status" value="1"/>
</dbReference>
<dbReference type="GO" id="GO:0009190">
    <property type="term" value="P:cyclic nucleotide biosynthetic process"/>
    <property type="evidence" value="ECO:0007669"/>
    <property type="project" value="InterPro"/>
</dbReference>
<dbReference type="Proteomes" id="UP000236527">
    <property type="component" value="Unassembled WGS sequence"/>
</dbReference>
<accession>A0A2H6LE12</accession>
<dbReference type="InterPro" id="IPR027417">
    <property type="entry name" value="P-loop_NTPase"/>
</dbReference>
<dbReference type="Pfam" id="PF00069">
    <property type="entry name" value="Pkinase"/>
    <property type="match status" value="1"/>
</dbReference>
<dbReference type="InterPro" id="IPR029016">
    <property type="entry name" value="GAF-like_dom_sf"/>
</dbReference>
<dbReference type="Gene3D" id="3.30.200.20">
    <property type="entry name" value="Phosphorylase Kinase, domain 1"/>
    <property type="match status" value="1"/>
</dbReference>
<protein>
    <submittedName>
        <fullName evidence="4">GAF sensor-containing adenylate/guanylate cyclase</fullName>
    </submittedName>
</protein>
<evidence type="ECO:0000259" key="2">
    <source>
        <dbReference type="PROSITE" id="PS50011"/>
    </source>
</evidence>
<evidence type="ECO:0000313" key="4">
    <source>
        <dbReference type="EMBL" id="GBE91465.1"/>
    </source>
</evidence>
<dbReference type="InterPro" id="IPR029787">
    <property type="entry name" value="Nucleotide_cyclase"/>
</dbReference>
<dbReference type="SUPFAM" id="SSF55073">
    <property type="entry name" value="Nucleotide cyclase"/>
    <property type="match status" value="1"/>
</dbReference>
<dbReference type="SUPFAM" id="SSF52540">
    <property type="entry name" value="P-loop containing nucleoside triphosphate hydrolases"/>
    <property type="match status" value="1"/>
</dbReference>
<evidence type="ECO:0000313" key="5">
    <source>
        <dbReference type="Proteomes" id="UP000236527"/>
    </source>
</evidence>
<dbReference type="InterPro" id="IPR011990">
    <property type="entry name" value="TPR-like_helical_dom_sf"/>
</dbReference>
<organism evidence="4 5">
    <name type="scientific">Nostoc cycadae WK-1</name>
    <dbReference type="NCBI Taxonomy" id="1861711"/>
    <lineage>
        <taxon>Bacteria</taxon>
        <taxon>Bacillati</taxon>
        <taxon>Cyanobacteriota</taxon>
        <taxon>Cyanophyceae</taxon>
        <taxon>Nostocales</taxon>
        <taxon>Nostocaceae</taxon>
        <taxon>Nostoc</taxon>
    </lineage>
</organism>
<dbReference type="InterPro" id="IPR011009">
    <property type="entry name" value="Kinase-like_dom_sf"/>
</dbReference>
<dbReference type="PANTHER" id="PTHR43642">
    <property type="entry name" value="HYBRID SIGNAL TRANSDUCTION HISTIDINE KINASE G"/>
    <property type="match status" value="1"/>
</dbReference>
<dbReference type="CDD" id="cd14014">
    <property type="entry name" value="STKc_PknB_like"/>
    <property type="match status" value="1"/>
</dbReference>
<keyword evidence="5" id="KW-1185">Reference proteome</keyword>
<dbReference type="InterPro" id="IPR000719">
    <property type="entry name" value="Prot_kinase_dom"/>
</dbReference>
<dbReference type="SMART" id="SM00065">
    <property type="entry name" value="GAF"/>
    <property type="match status" value="1"/>
</dbReference>
<dbReference type="SUPFAM" id="SSF55781">
    <property type="entry name" value="GAF domain-like"/>
    <property type="match status" value="1"/>
</dbReference>
<dbReference type="PANTHER" id="PTHR43642:SF1">
    <property type="entry name" value="HYBRID SIGNAL TRANSDUCTION HISTIDINE KINASE G"/>
    <property type="match status" value="1"/>
</dbReference>
<dbReference type="SUPFAM" id="SSF56112">
    <property type="entry name" value="Protein kinase-like (PK-like)"/>
    <property type="match status" value="1"/>
</dbReference>
<dbReference type="InterPro" id="IPR041664">
    <property type="entry name" value="AAA_16"/>
</dbReference>
<dbReference type="Gene3D" id="3.30.70.1230">
    <property type="entry name" value="Nucleotide cyclase"/>
    <property type="match status" value="1"/>
</dbReference>
<dbReference type="Gene3D" id="3.40.50.300">
    <property type="entry name" value="P-loop containing nucleotide triphosphate hydrolases"/>
    <property type="match status" value="1"/>
</dbReference>
<evidence type="ECO:0000259" key="3">
    <source>
        <dbReference type="PROSITE" id="PS50125"/>
    </source>
</evidence>
<dbReference type="CDD" id="cd07302">
    <property type="entry name" value="CHD"/>
    <property type="match status" value="1"/>
</dbReference>
<dbReference type="GO" id="GO:0016020">
    <property type="term" value="C:membrane"/>
    <property type="evidence" value="ECO:0007669"/>
    <property type="project" value="UniProtKB-SubCell"/>
</dbReference>
<name>A0A2H6LE12_9NOSO</name>
<dbReference type="InterPro" id="IPR053159">
    <property type="entry name" value="Hybrid_Histidine_Kinase"/>
</dbReference>
<reference evidence="5" key="1">
    <citation type="journal article" date="2018" name="Genome Announc.">
        <title>Draft Genome Sequence of the Nitrogen-Fixing and Hormogonia-Inducing Cyanobacterium Nostoc cycadae Strain WK-1, Isolated from the Coralloid Roots of Cycas revoluta.</title>
        <authorList>
            <person name="Kanesaki Y."/>
            <person name="Hirose M."/>
            <person name="Hirose Y."/>
            <person name="Fujisawa T."/>
            <person name="Nakamura Y."/>
            <person name="Watanabe S."/>
            <person name="Matsunaga S."/>
            <person name="Uchida H."/>
            <person name="Murakami A."/>
        </authorList>
    </citation>
    <scope>NUCLEOTIDE SEQUENCE [LARGE SCALE GENOMIC DNA]</scope>
    <source>
        <strain evidence="5">WK-1</strain>
    </source>
</reference>
<dbReference type="RefSeq" id="WP_245894839.1">
    <property type="nucleotide sequence ID" value="NZ_DF978423.1"/>
</dbReference>
<comment type="caution">
    <text evidence="4">The sequence shown here is derived from an EMBL/GenBank/DDBJ whole genome shotgun (WGS) entry which is preliminary data.</text>
</comment>
<comment type="subcellular location">
    <subcellularLocation>
        <location evidence="1">Membrane</location>
        <topology evidence="1">Single-pass membrane protein</topology>
    </subcellularLocation>
</comment>
<sequence length="1788" mass="200472">MLEQPMIALEGYKILRELYDSPRSQVYQGYRESDRQPVVLKLLREEYPTPEAIARFKLEYELTRRFQVPGIIQAYSVEKYANTLVLVLEDFGGQPLRSFLNQKPLGLENFLHIAIQVAAALGAIHQQQIIHKDINPANILLNPLTQQTKIIDFGIATLLSKENPTLLNLNILEGTLAYISPEQTGRMNRAIDYRSDFYSLGVTFYELLTQQLPFVSEDPVELVHSHIAKQAISPHKLNPAIPVVISNLVMKLLEKTAEERYQSAFGLQVDLQQCLDLFITTGEIKTFQLGKKDSSDRFQIPQTLYGREQEVTDLLMAFDRASHGQSEVMLIAGYSGIGKSALVQEIYKPITQKRGYFISGKFDQFQRNIPYSSLIQAFTALIRQLLTATETEINLWREKLLHALGDNGQVIIDVISEVELIIGKQPPVIELPPQEAQNRFNLVFQNFITVFTQKEHPLVIFLDDLQWADSASLQLIELLTSQLDSRYLLLIGAYRDHEVDSTHPLRSAIASLESSGVIIHEITLTPLELPQIHTLLSDTFNSHDWAKLTPLAELLQQKTNGNPFFMNEFLKSLYTEGLLQFDVQRREWDWQLGQIQAAQITDNVVELMAGKIQKLPTASQQALQLASCIGNQFDLKTLAIVQEKSLPETATELWEAVEMGLIFPQGNDYQLLQVGDREIAANLTNLDVVYKFLHDRVQQAAYSLIPTKEKQAVHLQIGQLLLQNITTEEQEEKIFDIVNQLNFGLDLVTDESQRQQLAQLNLLAGNKAKASAAYEPALDYLTTGINCLATSCWQQQYSLALSLHEAAVEAAYLTGAFEYMDELIEIVLRHTRTTLDQVQVYAIKIQSLVARDELLTASKLGLQVLKLLKIPLVANPGQLQILLGLLKTKLALTSRQVQTLADLPRLTNPTKLAAIRILASIASSTYLAAPNLFPLTVFKQVELSAIHGNAPESAFAYATYGLILCGVVGDLTGGYEFGELALKLIERFNAKNMQARVLFVVNSFVRHWREPIVNTIPALQIAFQVGRDTGDTEYAAFAANVGTSHSYFCGQDLKEVDKSLATYLEVIQKFKKKPVFDLIQIYRQAIANLQGKNANPCELVGEFYDATKTLPLHIETNYRTATFTVYNHLLTLNYWFEDYNTAWQNAELAIPYLDAVVALFIIGWFNFYDSLVRLALAPTKTVTERQALLKQVTANQKKLKTWAQSAPSNYAHKLALVEAEWYRVQGETAEAIACYDRAINLAQENNYPHEAALANELAAKFYLAQNKLKIAQGYMQDASYLYLQWGATAKVKYLETQYPQLLSRKLERITIPHISTKNTNASSITSSSGSASLDLMTVMKASQALSGEIQLDKLLANLMQILIENAGAQRGFLLLETKGKFLIEAQGSVEQNNIQVLESLNIEDSQILSVAIVNYVIRTKTSVVLNDAARKGEFIRDAYIRQFQPRSLLCAPLINQGKLTGIIYLENNLTTGAFTPDRLELLNLLSAQAAISIENARLYTDLAALNQAYERFVPRQFLQFLNKQSIVDVQLGDQVQREMSVLFTDIRSFTTLSETLTPAENFQFINSYLSCMEPIIIQHNGFIDKYIGDAIMALFAGNADDAVQAGIAMLQALVTYNQERQAQGDLPIKIGIGINTGTLILGTVGGFNRMDGTVISDAVNLASRIEGLTKTFNTPLLITDQTFQRLKNCDRSHIRVVGQVKVKGKITAVTVHEVFTADVTEVRQGKLVTKELFTAALKLYEAQQFTSAAQHFQDCLQQNPLDQVAQIYLNLCHSELKLSTIFTEEIKL</sequence>
<evidence type="ECO:0000256" key="1">
    <source>
        <dbReference type="ARBA" id="ARBA00004167"/>
    </source>
</evidence>
<dbReference type="Pfam" id="PF13191">
    <property type="entry name" value="AAA_16"/>
    <property type="match status" value="1"/>
</dbReference>
<dbReference type="GO" id="GO:0004016">
    <property type="term" value="F:adenylate cyclase activity"/>
    <property type="evidence" value="ECO:0007669"/>
    <property type="project" value="UniProtKB-ARBA"/>
</dbReference>
<gene>
    <name evidence="4" type="ORF">NCWK1_1189</name>
</gene>
<dbReference type="GO" id="GO:0004672">
    <property type="term" value="F:protein kinase activity"/>
    <property type="evidence" value="ECO:0007669"/>
    <property type="project" value="InterPro"/>
</dbReference>
<dbReference type="SMART" id="SM00044">
    <property type="entry name" value="CYCc"/>
    <property type="match status" value="1"/>
</dbReference>
<proteinExistence type="predicted"/>
<dbReference type="PROSITE" id="PS50011">
    <property type="entry name" value="PROTEIN_KINASE_DOM"/>
    <property type="match status" value="1"/>
</dbReference>
<dbReference type="InterPro" id="IPR003018">
    <property type="entry name" value="GAF"/>
</dbReference>
<feature type="domain" description="Protein kinase" evidence="2">
    <location>
        <begin position="12"/>
        <end position="279"/>
    </location>
</feature>
<dbReference type="Gene3D" id="1.10.510.10">
    <property type="entry name" value="Transferase(Phosphotransferase) domain 1"/>
    <property type="match status" value="1"/>
</dbReference>
<dbReference type="EMBL" id="BDGE01000022">
    <property type="protein sequence ID" value="GBE91465.1"/>
    <property type="molecule type" value="Genomic_DNA"/>
</dbReference>
<dbReference type="GO" id="GO:0005524">
    <property type="term" value="F:ATP binding"/>
    <property type="evidence" value="ECO:0007669"/>
    <property type="project" value="InterPro"/>
</dbReference>
<dbReference type="Gene3D" id="3.30.450.40">
    <property type="match status" value="1"/>
</dbReference>
<dbReference type="InterPro" id="IPR001054">
    <property type="entry name" value="A/G_cyclase"/>
</dbReference>
<feature type="domain" description="Guanylate cyclase" evidence="3">
    <location>
        <begin position="1540"/>
        <end position="1666"/>
    </location>
</feature>
<dbReference type="Pfam" id="PF01590">
    <property type="entry name" value="GAF"/>
    <property type="match status" value="1"/>
</dbReference>
<dbReference type="Pfam" id="PF00211">
    <property type="entry name" value="Guanylate_cyc"/>
    <property type="match status" value="1"/>
</dbReference>